<evidence type="ECO:0000256" key="1">
    <source>
        <dbReference type="ARBA" id="ARBA00004571"/>
    </source>
</evidence>
<comment type="similarity">
    <text evidence="10 11">Belongs to the TonB-dependent receptor family.</text>
</comment>
<keyword evidence="4 10" id="KW-0812">Transmembrane</keyword>
<dbReference type="SUPFAM" id="SSF49464">
    <property type="entry name" value="Carboxypeptidase regulatory domain-like"/>
    <property type="match status" value="1"/>
</dbReference>
<keyword evidence="7 10" id="KW-0472">Membrane</keyword>
<keyword evidence="6 11" id="KW-0798">TonB box</keyword>
<proteinExistence type="inferred from homology"/>
<evidence type="ECO:0000256" key="11">
    <source>
        <dbReference type="RuleBase" id="RU003357"/>
    </source>
</evidence>
<evidence type="ECO:0000256" key="2">
    <source>
        <dbReference type="ARBA" id="ARBA00022448"/>
    </source>
</evidence>
<dbReference type="Pfam" id="PF13715">
    <property type="entry name" value="CarbopepD_reg_2"/>
    <property type="match status" value="1"/>
</dbReference>
<evidence type="ECO:0000256" key="3">
    <source>
        <dbReference type="ARBA" id="ARBA00022452"/>
    </source>
</evidence>
<dbReference type="GO" id="GO:0044718">
    <property type="term" value="P:siderophore transmembrane transport"/>
    <property type="evidence" value="ECO:0007669"/>
    <property type="project" value="TreeGrafter"/>
</dbReference>
<keyword evidence="15" id="KW-1185">Reference proteome</keyword>
<dbReference type="Gene3D" id="2.170.130.10">
    <property type="entry name" value="TonB-dependent receptor, plug domain"/>
    <property type="match status" value="1"/>
</dbReference>
<feature type="domain" description="TonB-dependent receptor plug" evidence="13">
    <location>
        <begin position="119"/>
        <end position="223"/>
    </location>
</feature>
<dbReference type="PROSITE" id="PS52016">
    <property type="entry name" value="TONB_DEPENDENT_REC_3"/>
    <property type="match status" value="1"/>
</dbReference>
<dbReference type="SUPFAM" id="SSF56935">
    <property type="entry name" value="Porins"/>
    <property type="match status" value="1"/>
</dbReference>
<dbReference type="InterPro" id="IPR037066">
    <property type="entry name" value="Plug_dom_sf"/>
</dbReference>
<evidence type="ECO:0000256" key="6">
    <source>
        <dbReference type="ARBA" id="ARBA00023077"/>
    </source>
</evidence>
<keyword evidence="5" id="KW-0732">Signal</keyword>
<comment type="subcellular location">
    <subcellularLocation>
        <location evidence="1 10">Cell outer membrane</location>
        <topology evidence="1 10">Multi-pass membrane protein</topology>
    </subcellularLocation>
</comment>
<accession>A0AAE3M1N0</accession>
<dbReference type="RefSeq" id="WP_301188773.1">
    <property type="nucleotide sequence ID" value="NZ_JAPDPJ010000001.1"/>
</dbReference>
<dbReference type="PANTHER" id="PTHR30069">
    <property type="entry name" value="TONB-DEPENDENT OUTER MEMBRANE RECEPTOR"/>
    <property type="match status" value="1"/>
</dbReference>
<dbReference type="InterPro" id="IPR036942">
    <property type="entry name" value="Beta-barrel_TonB_sf"/>
</dbReference>
<name>A0AAE3M1N0_9BACT</name>
<gene>
    <name evidence="14" type="ORF">OM075_01920</name>
</gene>
<keyword evidence="9 10" id="KW-0998">Cell outer membrane</keyword>
<protein>
    <submittedName>
        <fullName evidence="14">TonB-dependent receptor</fullName>
    </submittedName>
</protein>
<keyword evidence="2 10" id="KW-0813">Transport</keyword>
<evidence type="ECO:0000256" key="9">
    <source>
        <dbReference type="ARBA" id="ARBA00023237"/>
    </source>
</evidence>
<evidence type="ECO:0000256" key="8">
    <source>
        <dbReference type="ARBA" id="ARBA00023170"/>
    </source>
</evidence>
<dbReference type="Gene3D" id="2.60.40.1120">
    <property type="entry name" value="Carboxypeptidase-like, regulatory domain"/>
    <property type="match status" value="1"/>
</dbReference>
<dbReference type="GO" id="GO:0015344">
    <property type="term" value="F:siderophore uptake transmembrane transporter activity"/>
    <property type="evidence" value="ECO:0007669"/>
    <property type="project" value="TreeGrafter"/>
</dbReference>
<evidence type="ECO:0000313" key="15">
    <source>
        <dbReference type="Proteomes" id="UP001209229"/>
    </source>
</evidence>
<evidence type="ECO:0000256" key="5">
    <source>
        <dbReference type="ARBA" id="ARBA00022729"/>
    </source>
</evidence>
<dbReference type="EMBL" id="JAPDPJ010000001">
    <property type="protein sequence ID" value="MCW3785202.1"/>
    <property type="molecule type" value="Genomic_DNA"/>
</dbReference>
<comment type="caution">
    <text evidence="14">The sequence shown here is derived from an EMBL/GenBank/DDBJ whole genome shotgun (WGS) entry which is preliminary data.</text>
</comment>
<evidence type="ECO:0000313" key="14">
    <source>
        <dbReference type="EMBL" id="MCW3785202.1"/>
    </source>
</evidence>
<organism evidence="14 15">
    <name type="scientific">Plebeiibacterium sediminum</name>
    <dbReference type="NCBI Taxonomy" id="2992112"/>
    <lineage>
        <taxon>Bacteria</taxon>
        <taxon>Pseudomonadati</taxon>
        <taxon>Bacteroidota</taxon>
        <taxon>Bacteroidia</taxon>
        <taxon>Marinilabiliales</taxon>
        <taxon>Marinilabiliaceae</taxon>
        <taxon>Plebeiibacterium</taxon>
    </lineage>
</organism>
<dbReference type="InterPro" id="IPR000531">
    <property type="entry name" value="Beta-barrel_TonB"/>
</dbReference>
<evidence type="ECO:0000256" key="4">
    <source>
        <dbReference type="ARBA" id="ARBA00022692"/>
    </source>
</evidence>
<evidence type="ECO:0000256" key="10">
    <source>
        <dbReference type="PROSITE-ProRule" id="PRU01360"/>
    </source>
</evidence>
<keyword evidence="3 10" id="KW-1134">Transmembrane beta strand</keyword>
<dbReference type="AlphaFoldDB" id="A0AAE3M1N0"/>
<dbReference type="GO" id="GO:0009279">
    <property type="term" value="C:cell outer membrane"/>
    <property type="evidence" value="ECO:0007669"/>
    <property type="project" value="UniProtKB-SubCell"/>
</dbReference>
<dbReference type="Pfam" id="PF00593">
    <property type="entry name" value="TonB_dep_Rec_b-barrel"/>
    <property type="match status" value="1"/>
</dbReference>
<evidence type="ECO:0000259" key="12">
    <source>
        <dbReference type="Pfam" id="PF00593"/>
    </source>
</evidence>
<reference evidence="14" key="1">
    <citation type="submission" date="2022-10" db="EMBL/GenBank/DDBJ databases">
        <authorList>
            <person name="Yu W.X."/>
        </authorList>
    </citation>
    <scope>NUCLEOTIDE SEQUENCE</scope>
    <source>
        <strain evidence="14">AAT</strain>
    </source>
</reference>
<sequence>MNRFYMLFILLGMYFVSAYSQESYIFSGKVTDHKNVTLPGASVYIPAIDNGVFTDSNGNYHLHIAKKGTYVVQVSFLGYDTYTDTIMITANTKHNIKLTALAMSLQEVVVKDNYAASRKKEESLNVEVVNNKFIQQNLGGSLSQSLERLPGVSMIGIGSGQSKPVIRGLGFNRVLVVENNIKHEGQQWGSDHGLEIDQFAANRIEVIKGPASLMYGSDAIGGVIDVKQSEIPTPNTVGGQVNLIGKSNNNLVGSSVNVFIRKNKLFADLRGTVMDYGDYKVPTDSISIYSYKAGLHDHLMRNTAGKEQDVHFSFGLIQPDFQTRFFVSNVYTKSGFFANTHGLEPQRVNTEVHDKSSRDILFPYQSVNHSKLINKTIKTWDGIRLETDIGVQRNLRREKSKYIAHGDMPANFPETLNMDPDMEREFDKYIYSANVKTSYSKIERLKLFSGINAEYQNNSIGGRGFIIPDYNLWSMGLHLVSKYTLSDRSKLQAGIRFDRGAINTKEYYDWFPSTVEQNGVETEEYLQRADKINKVYENISWSLGYVYNHQALSLKSNIGKSFRMPIAKELAANGVNYHRFSYEVGKSDLDAEVSYQLDMGAEYNKNHFAIGITPFVNFFPNYIYLNPSDKHDSQYGLGNQIFYYTQSSVFRYGGEMHFHWEVIPQLQLGIMGEYVYSQQLSGEKEGFTLPFSPPPSALFSVKYQPIHFNLAHNAYLSMDYRMTAAQNQIVPPENKTDGYQVLTLNAGADFQLGNQQINVSVSVHNVLNTKYYNHTSYYRLINVPESGRNAVLTISIPFSAHMH</sequence>
<dbReference type="Pfam" id="PF07715">
    <property type="entry name" value="Plug"/>
    <property type="match status" value="1"/>
</dbReference>
<dbReference type="PANTHER" id="PTHR30069:SF29">
    <property type="entry name" value="HEMOGLOBIN AND HEMOGLOBIN-HAPTOGLOBIN-BINDING PROTEIN 1-RELATED"/>
    <property type="match status" value="1"/>
</dbReference>
<dbReference type="InterPro" id="IPR039426">
    <property type="entry name" value="TonB-dep_rcpt-like"/>
</dbReference>
<evidence type="ECO:0000259" key="13">
    <source>
        <dbReference type="Pfam" id="PF07715"/>
    </source>
</evidence>
<keyword evidence="8 14" id="KW-0675">Receptor</keyword>
<dbReference type="Gene3D" id="2.40.170.20">
    <property type="entry name" value="TonB-dependent receptor, beta-barrel domain"/>
    <property type="match status" value="1"/>
</dbReference>
<dbReference type="InterPro" id="IPR008969">
    <property type="entry name" value="CarboxyPept-like_regulatory"/>
</dbReference>
<evidence type="ECO:0000256" key="7">
    <source>
        <dbReference type="ARBA" id="ARBA00023136"/>
    </source>
</evidence>
<dbReference type="Proteomes" id="UP001209229">
    <property type="component" value="Unassembled WGS sequence"/>
</dbReference>
<dbReference type="InterPro" id="IPR012910">
    <property type="entry name" value="Plug_dom"/>
</dbReference>
<feature type="domain" description="TonB-dependent receptor-like beta-barrel" evidence="12">
    <location>
        <begin position="453"/>
        <end position="766"/>
    </location>
</feature>